<organism evidence="15">
    <name type="scientific">Candidatus Kentrum sp. SD</name>
    <dbReference type="NCBI Taxonomy" id="2126332"/>
    <lineage>
        <taxon>Bacteria</taxon>
        <taxon>Pseudomonadati</taxon>
        <taxon>Pseudomonadota</taxon>
        <taxon>Gammaproteobacteria</taxon>
        <taxon>Candidatus Kentrum</taxon>
    </lineage>
</organism>
<evidence type="ECO:0000256" key="6">
    <source>
        <dbReference type="ARBA" id="ARBA00022741"/>
    </source>
</evidence>
<dbReference type="GO" id="GO:0006261">
    <property type="term" value="P:DNA-templated DNA replication"/>
    <property type="evidence" value="ECO:0007669"/>
    <property type="project" value="TreeGrafter"/>
</dbReference>
<comment type="catalytic activity">
    <reaction evidence="10 11">
        <text>DNA(n) + a 2'-deoxyribonucleoside 5'-triphosphate = DNA(n+1) + diphosphate</text>
        <dbReference type="Rhea" id="RHEA:22508"/>
        <dbReference type="Rhea" id="RHEA-COMP:17339"/>
        <dbReference type="Rhea" id="RHEA-COMP:17340"/>
        <dbReference type="ChEBI" id="CHEBI:33019"/>
        <dbReference type="ChEBI" id="CHEBI:61560"/>
        <dbReference type="ChEBI" id="CHEBI:173112"/>
        <dbReference type="EC" id="2.7.7.7"/>
    </reaction>
</comment>
<gene>
    <name evidence="11" type="primary">dnaX</name>
    <name evidence="15" type="ORF">BECKSD772E_GA0070983_103117</name>
    <name evidence="14" type="ORF">BECKSD772F_GA0070984_103217</name>
</gene>
<keyword evidence="6 11" id="KW-0547">Nucleotide-binding</keyword>
<reference evidence="15" key="1">
    <citation type="submission" date="2019-02" db="EMBL/GenBank/DDBJ databases">
        <authorList>
            <person name="Gruber-Vodicka R. H."/>
            <person name="Seah K. B. B."/>
        </authorList>
    </citation>
    <scope>NUCLEOTIDE SEQUENCE</scope>
    <source>
        <strain evidence="15">BECK_S1320</strain>
        <strain evidence="14">BECK_S1321</strain>
    </source>
</reference>
<dbReference type="SUPFAM" id="SSF52540">
    <property type="entry name" value="P-loop containing nucleoside triphosphate hydrolases"/>
    <property type="match status" value="1"/>
</dbReference>
<evidence type="ECO:0000256" key="12">
    <source>
        <dbReference type="SAM" id="MobiDB-lite"/>
    </source>
</evidence>
<dbReference type="InterPro" id="IPR012763">
    <property type="entry name" value="DNA_pol_III_sug/sutau_N"/>
</dbReference>
<dbReference type="Pfam" id="PF12169">
    <property type="entry name" value="DNA_pol3_gamma3"/>
    <property type="match status" value="1"/>
</dbReference>
<dbReference type="EMBL" id="CAADFR010000032">
    <property type="protein sequence ID" value="VFK39063.1"/>
    <property type="molecule type" value="Genomic_DNA"/>
</dbReference>
<keyword evidence="3 11" id="KW-0548">Nucleotidyltransferase</keyword>
<keyword evidence="2 11" id="KW-0808">Transferase</keyword>
<comment type="similarity">
    <text evidence="1 11">Belongs to the DnaX/STICHEL family.</text>
</comment>
<dbReference type="InterPro" id="IPR050238">
    <property type="entry name" value="DNA_Rep/Repair_Clamp_Loader"/>
</dbReference>
<dbReference type="FunFam" id="3.40.50.300:FF:000014">
    <property type="entry name" value="DNA polymerase III subunit gamma/tau"/>
    <property type="match status" value="1"/>
</dbReference>
<dbReference type="Pfam" id="PF13177">
    <property type="entry name" value="DNA_pol3_delta2"/>
    <property type="match status" value="1"/>
</dbReference>
<evidence type="ECO:0000256" key="3">
    <source>
        <dbReference type="ARBA" id="ARBA00022695"/>
    </source>
</evidence>
<evidence type="ECO:0000259" key="13">
    <source>
        <dbReference type="SMART" id="SM00382"/>
    </source>
</evidence>
<sequence length="602" mass="66471">MAPIVPEEWHQQRGRRGRIRQYPTCNQRGLWRRRERLWPIVVLSLPDLRFWVVRPDKAKGIEKMGYQVLARKWRPRDFRQMVGQGHVLRALSNALDKNTLHHAFLFTGTRGVGKTTLARILAKCLNCEAGVSSTPCGECGVCREVDEGRFVDLIEVDAASKAKVDETRDLMDNAQYLPARGRYKVYLIDEVHMFSGHSFNALLKTLEEPPPHVKFLLATTEPKKLPITVLSRCLQFNLKRLPIDEIAGQLEHILESEGIAWEPGAMRLIAVAADGSMRDALSLLEQAIPYCDGKLGISDVRAMLGTVDRTHIRMILKALAAGDGKALMARVAAMAAEVVDFDDALRELLGVLQRIAILQVIPDTPRDPDPDAEEIAALAREMDPEDVQLYYQIGLMGRRDLPLAPDPKSGFEMTVLRMLAFRPAEAGSAIRGEKKANAGNAAPTQRARTPAPQAGAPPSPSAPAPARTAPAPFPASPEAWPRIVAELELGGMARELAGNCTLTECKGDIVRLCIAPAFRQLAGENIRGQLERSLCAYWKKHIRLGIEVATTVDTQTPSAIRQGVEDKRQRAAEQAVGEDPNVRTLCAAFDAKIKKVIVRNHD</sequence>
<keyword evidence="5" id="KW-0479">Metal-binding</keyword>
<protein>
    <recommendedName>
        <fullName evidence="11">DNA polymerase III subunit gamma/tau</fullName>
        <ecNumber evidence="11">2.7.7.7</ecNumber>
    </recommendedName>
</protein>
<dbReference type="GO" id="GO:0009360">
    <property type="term" value="C:DNA polymerase III complex"/>
    <property type="evidence" value="ECO:0007669"/>
    <property type="project" value="InterPro"/>
</dbReference>
<dbReference type="Gene3D" id="1.20.272.10">
    <property type="match status" value="1"/>
</dbReference>
<evidence type="ECO:0000256" key="1">
    <source>
        <dbReference type="ARBA" id="ARBA00006360"/>
    </source>
</evidence>
<comment type="function">
    <text evidence="11">DNA polymerase III is a complex, multichain enzyme responsible for most of the replicative synthesis in bacteria. This DNA polymerase also exhibits 3' to 5' exonuclease activity.</text>
</comment>
<evidence type="ECO:0000256" key="11">
    <source>
        <dbReference type="RuleBase" id="RU364063"/>
    </source>
</evidence>
<proteinExistence type="inferred from homology"/>
<dbReference type="PANTHER" id="PTHR11669">
    <property type="entry name" value="REPLICATION FACTOR C / DNA POLYMERASE III GAMMA-TAU SUBUNIT"/>
    <property type="match status" value="1"/>
</dbReference>
<evidence type="ECO:0000256" key="4">
    <source>
        <dbReference type="ARBA" id="ARBA00022705"/>
    </source>
</evidence>
<keyword evidence="9 11" id="KW-0239">DNA-directed DNA polymerase</keyword>
<evidence type="ECO:0000256" key="9">
    <source>
        <dbReference type="ARBA" id="ARBA00022932"/>
    </source>
</evidence>
<dbReference type="Pfam" id="PF12170">
    <property type="entry name" value="DNA_pol3_tau_5"/>
    <property type="match status" value="1"/>
</dbReference>
<dbReference type="PRINTS" id="PR00300">
    <property type="entry name" value="CLPPROTEASEA"/>
</dbReference>
<evidence type="ECO:0000313" key="14">
    <source>
        <dbReference type="EMBL" id="VFK39063.1"/>
    </source>
</evidence>
<dbReference type="FunFam" id="1.10.8.60:FF:000013">
    <property type="entry name" value="DNA polymerase III subunit gamma/tau"/>
    <property type="match status" value="1"/>
</dbReference>
<dbReference type="SMART" id="SM00382">
    <property type="entry name" value="AAA"/>
    <property type="match status" value="1"/>
</dbReference>
<evidence type="ECO:0000256" key="2">
    <source>
        <dbReference type="ARBA" id="ARBA00022679"/>
    </source>
</evidence>
<evidence type="ECO:0000256" key="7">
    <source>
        <dbReference type="ARBA" id="ARBA00022833"/>
    </source>
</evidence>
<keyword evidence="8 11" id="KW-0067">ATP-binding</keyword>
<dbReference type="PANTHER" id="PTHR11669:SF0">
    <property type="entry name" value="PROTEIN STICHEL-LIKE 2"/>
    <property type="match status" value="1"/>
</dbReference>
<dbReference type="EMBL" id="CAADFU010000031">
    <property type="protein sequence ID" value="VFK43944.1"/>
    <property type="molecule type" value="Genomic_DNA"/>
</dbReference>
<dbReference type="EC" id="2.7.7.7" evidence="11"/>
<dbReference type="NCBIfam" id="TIGR02397">
    <property type="entry name" value="dnaX_nterm"/>
    <property type="match status" value="1"/>
</dbReference>
<accession>A0A450YQX0</accession>
<dbReference type="NCBIfam" id="NF005942">
    <property type="entry name" value="PRK07994.1"/>
    <property type="match status" value="1"/>
</dbReference>
<dbReference type="InterPro" id="IPR027417">
    <property type="entry name" value="P-loop_NTPase"/>
</dbReference>
<dbReference type="InterPro" id="IPR045085">
    <property type="entry name" value="HLD_clamp_pol_III_gamma_tau"/>
</dbReference>
<feature type="compositionally biased region" description="Low complexity" evidence="12">
    <location>
        <begin position="441"/>
        <end position="454"/>
    </location>
</feature>
<dbReference type="Gene3D" id="3.40.50.300">
    <property type="entry name" value="P-loop containing nucleotide triphosphate hydrolases"/>
    <property type="match status" value="1"/>
</dbReference>
<evidence type="ECO:0000256" key="5">
    <source>
        <dbReference type="ARBA" id="ARBA00022723"/>
    </source>
</evidence>
<dbReference type="CDD" id="cd18137">
    <property type="entry name" value="HLD_clamp_pol_III_gamma_tau"/>
    <property type="match status" value="1"/>
</dbReference>
<dbReference type="Gene3D" id="3.30.300.150">
    <property type="entry name" value="DNA polymerase III, tau subunit, domain V"/>
    <property type="match status" value="1"/>
</dbReference>
<comment type="subunit">
    <text evidence="11">DNA polymerase III contains a core (composed of alpha, epsilon and theta chains) that associates with a tau subunit. This core dimerizes to form the POLIII' complex. PolIII' associates with the gamma complex (composed of gamma, delta, delta', psi and chi chains) and with the beta chain to form the complete DNA polymerase III complex.</text>
</comment>
<evidence type="ECO:0000256" key="8">
    <source>
        <dbReference type="ARBA" id="ARBA00022840"/>
    </source>
</evidence>
<dbReference type="GO" id="GO:0003677">
    <property type="term" value="F:DNA binding"/>
    <property type="evidence" value="ECO:0007669"/>
    <property type="project" value="InterPro"/>
</dbReference>
<dbReference type="AlphaFoldDB" id="A0A450YQX0"/>
<dbReference type="GO" id="GO:0005524">
    <property type="term" value="F:ATP binding"/>
    <property type="evidence" value="ECO:0007669"/>
    <property type="project" value="UniProtKB-KW"/>
</dbReference>
<dbReference type="InterPro" id="IPR021029">
    <property type="entry name" value="DNA_pol_III_tau_dom-5"/>
</dbReference>
<dbReference type="GO" id="GO:0003887">
    <property type="term" value="F:DNA-directed DNA polymerase activity"/>
    <property type="evidence" value="ECO:0007669"/>
    <property type="project" value="UniProtKB-KW"/>
</dbReference>
<dbReference type="Pfam" id="PF22608">
    <property type="entry name" value="DNAX_ATPase_lid"/>
    <property type="match status" value="1"/>
</dbReference>
<dbReference type="CDD" id="cd00009">
    <property type="entry name" value="AAA"/>
    <property type="match status" value="1"/>
</dbReference>
<evidence type="ECO:0000256" key="10">
    <source>
        <dbReference type="ARBA" id="ARBA00049244"/>
    </source>
</evidence>
<dbReference type="Gene3D" id="1.10.8.60">
    <property type="match status" value="1"/>
</dbReference>
<keyword evidence="7" id="KW-0862">Zinc</keyword>
<evidence type="ECO:0000313" key="15">
    <source>
        <dbReference type="EMBL" id="VFK43944.1"/>
    </source>
</evidence>
<dbReference type="InterPro" id="IPR038249">
    <property type="entry name" value="PolIII_tau_V_sf"/>
</dbReference>
<feature type="region of interest" description="Disordered" evidence="12">
    <location>
        <begin position="430"/>
        <end position="477"/>
    </location>
</feature>
<dbReference type="InterPro" id="IPR001270">
    <property type="entry name" value="ClpA/B"/>
</dbReference>
<name>A0A450YQX0_9GAMM</name>
<dbReference type="InterPro" id="IPR008921">
    <property type="entry name" value="DNA_pol3_clamp-load_cplx_C"/>
</dbReference>
<dbReference type="SUPFAM" id="SSF48019">
    <property type="entry name" value="post-AAA+ oligomerization domain-like"/>
    <property type="match status" value="1"/>
</dbReference>
<dbReference type="InterPro" id="IPR022754">
    <property type="entry name" value="DNA_pol_III_gamma-3"/>
</dbReference>
<feature type="domain" description="AAA+ ATPase" evidence="13">
    <location>
        <begin position="100"/>
        <end position="242"/>
    </location>
</feature>
<keyword evidence="4 11" id="KW-0235">DNA replication</keyword>
<dbReference type="InterPro" id="IPR003593">
    <property type="entry name" value="AAA+_ATPase"/>
</dbReference>
<dbReference type="GO" id="GO:0046872">
    <property type="term" value="F:metal ion binding"/>
    <property type="evidence" value="ECO:0007669"/>
    <property type="project" value="UniProtKB-KW"/>
</dbReference>
<dbReference type="FunFam" id="1.20.272.10:FF:000003">
    <property type="entry name" value="DNA polymerase III subunit gamma/tau"/>
    <property type="match status" value="1"/>
</dbReference>